<organism evidence="1 2">
    <name type="scientific">Paractinoplanes deccanensis</name>
    <dbReference type="NCBI Taxonomy" id="113561"/>
    <lineage>
        <taxon>Bacteria</taxon>
        <taxon>Bacillati</taxon>
        <taxon>Actinomycetota</taxon>
        <taxon>Actinomycetes</taxon>
        <taxon>Micromonosporales</taxon>
        <taxon>Micromonosporaceae</taxon>
        <taxon>Paractinoplanes</taxon>
    </lineage>
</organism>
<name>A0ABQ3YKS2_9ACTN</name>
<proteinExistence type="predicted"/>
<reference evidence="1 2" key="1">
    <citation type="submission" date="2021-01" db="EMBL/GenBank/DDBJ databases">
        <title>Whole genome shotgun sequence of Actinoplanes deccanensis NBRC 13994.</title>
        <authorList>
            <person name="Komaki H."/>
            <person name="Tamura T."/>
        </authorList>
    </citation>
    <scope>NUCLEOTIDE SEQUENCE [LARGE SCALE GENOMIC DNA]</scope>
    <source>
        <strain evidence="1 2">NBRC 13994</strain>
    </source>
</reference>
<accession>A0ABQ3YKS2</accession>
<gene>
    <name evidence="1" type="ORF">Ade02nite_91830</name>
</gene>
<dbReference type="EMBL" id="BOMI01000194">
    <property type="protein sequence ID" value="GID80542.1"/>
    <property type="molecule type" value="Genomic_DNA"/>
</dbReference>
<sequence length="67" mass="7339">MESGDLDEHELLLMVLEICEKFFARAGQSTLHDVDALLIAYGITGGPGWLIDMLALSRVQLTRPGNP</sequence>
<evidence type="ECO:0000313" key="1">
    <source>
        <dbReference type="EMBL" id="GID80542.1"/>
    </source>
</evidence>
<keyword evidence="2" id="KW-1185">Reference proteome</keyword>
<protein>
    <submittedName>
        <fullName evidence="1">Uncharacterized protein</fullName>
    </submittedName>
</protein>
<comment type="caution">
    <text evidence="1">The sequence shown here is derived from an EMBL/GenBank/DDBJ whole genome shotgun (WGS) entry which is preliminary data.</text>
</comment>
<dbReference type="RefSeq" id="WP_203777754.1">
    <property type="nucleotide sequence ID" value="NZ_BAAABO010000029.1"/>
</dbReference>
<evidence type="ECO:0000313" key="2">
    <source>
        <dbReference type="Proteomes" id="UP000609879"/>
    </source>
</evidence>
<dbReference type="Proteomes" id="UP000609879">
    <property type="component" value="Unassembled WGS sequence"/>
</dbReference>